<sequence>MQSTETTFQFDYENEAIIEGRGIGNPDARDLGAIRLRRFLAAFAALPSGTKVMELGCGAGRQCRTLKKLRPELEVHGCDLSHRAIAEAVSAADGVEYRISDAAQLPYPDADFEAVMLFDVLEHVPDVGSVVSEIARVLKPGGLFHAFIPIEGQPGTLFYRLRNSRLLPIARWKKERIGHIQQLTDTEIIALFAANGLTLVDKSYSFHLMGQILDIADYWQRDWQSGNRPVWQKKFAKVVAKAIMYPTWRLTYLEDNRRAASNRATGLHLTCRKR</sequence>
<dbReference type="Pfam" id="PF08241">
    <property type="entry name" value="Methyltransf_11"/>
    <property type="match status" value="1"/>
</dbReference>
<dbReference type="InterPro" id="IPR029063">
    <property type="entry name" value="SAM-dependent_MTases_sf"/>
</dbReference>
<dbReference type="Gene3D" id="3.40.50.150">
    <property type="entry name" value="Vaccinia Virus protein VP39"/>
    <property type="match status" value="1"/>
</dbReference>
<dbReference type="RefSeq" id="WP_341469932.1">
    <property type="nucleotide sequence ID" value="NZ_CP128400.1"/>
</dbReference>
<dbReference type="GO" id="GO:0008757">
    <property type="term" value="F:S-adenosylmethionine-dependent methyltransferase activity"/>
    <property type="evidence" value="ECO:0007669"/>
    <property type="project" value="InterPro"/>
</dbReference>
<evidence type="ECO:0000313" key="4">
    <source>
        <dbReference type="Proteomes" id="UP000521676"/>
    </source>
</evidence>
<keyword evidence="2" id="KW-0808">Transferase</keyword>
<protein>
    <submittedName>
        <fullName evidence="2">Class I SAM-dependent methyltransferase</fullName>
    </submittedName>
</protein>
<dbReference type="CDD" id="cd02440">
    <property type="entry name" value="AdoMet_MTases"/>
    <property type="match status" value="1"/>
</dbReference>
<keyword evidence="2" id="KW-0489">Methyltransferase</keyword>
<dbReference type="Proteomes" id="UP001431572">
    <property type="component" value="Chromosome 2"/>
</dbReference>
<dbReference type="EMBL" id="CP128400">
    <property type="protein sequence ID" value="WJW68028.1"/>
    <property type="molecule type" value="Genomic_DNA"/>
</dbReference>
<reference evidence="3" key="2">
    <citation type="journal article" date="2024" name="Nature">
        <title>Anoxygenic phototroph of the Chloroflexota uses a type I reaction centre.</title>
        <authorList>
            <person name="Tsuji J.M."/>
            <person name="Shaw N.A."/>
            <person name="Nagashima S."/>
            <person name="Venkiteswaran J.J."/>
            <person name="Schiff S.L."/>
            <person name="Watanabe T."/>
            <person name="Fukui M."/>
            <person name="Hanada S."/>
            <person name="Tank M."/>
            <person name="Neufeld J.D."/>
        </authorList>
    </citation>
    <scope>NUCLEOTIDE SEQUENCE</scope>
    <source>
        <strain evidence="3">L227-S17</strain>
    </source>
</reference>
<organism evidence="2 4">
    <name type="scientific">Candidatus Chlorohelix allophototropha</name>
    <dbReference type="NCBI Taxonomy" id="3003348"/>
    <lineage>
        <taxon>Bacteria</taxon>
        <taxon>Bacillati</taxon>
        <taxon>Chloroflexota</taxon>
        <taxon>Chloroflexia</taxon>
        <taxon>Candidatus Chloroheliales</taxon>
        <taxon>Candidatus Chloroheliaceae</taxon>
        <taxon>Candidatus Chlorohelix</taxon>
    </lineage>
</organism>
<accession>A0A8T7M7F9</accession>
<keyword evidence="5" id="KW-1185">Reference proteome</keyword>
<dbReference type="GO" id="GO:0032259">
    <property type="term" value="P:methylation"/>
    <property type="evidence" value="ECO:0007669"/>
    <property type="project" value="UniProtKB-KW"/>
</dbReference>
<dbReference type="InterPro" id="IPR013216">
    <property type="entry name" value="Methyltransf_11"/>
</dbReference>
<dbReference type="EMBL" id="JACATZ010000003">
    <property type="protein sequence ID" value="NWJ48087.1"/>
    <property type="molecule type" value="Genomic_DNA"/>
</dbReference>
<name>A0A8T7M7F9_9CHLR</name>
<evidence type="ECO:0000313" key="2">
    <source>
        <dbReference type="EMBL" id="NWJ48087.1"/>
    </source>
</evidence>
<dbReference type="AlphaFoldDB" id="A0A8T7M7F9"/>
<proteinExistence type="predicted"/>
<dbReference type="PANTHER" id="PTHR42912">
    <property type="entry name" value="METHYLTRANSFERASE"/>
    <property type="match status" value="1"/>
</dbReference>
<dbReference type="InterPro" id="IPR050508">
    <property type="entry name" value="Methyltransf_Superfamily"/>
</dbReference>
<dbReference type="Proteomes" id="UP000521676">
    <property type="component" value="Unassembled WGS sequence"/>
</dbReference>
<evidence type="ECO:0000259" key="1">
    <source>
        <dbReference type="Pfam" id="PF08241"/>
    </source>
</evidence>
<dbReference type="SUPFAM" id="SSF53335">
    <property type="entry name" value="S-adenosyl-L-methionine-dependent methyltransferases"/>
    <property type="match status" value="1"/>
</dbReference>
<feature type="domain" description="Methyltransferase type 11" evidence="1">
    <location>
        <begin position="54"/>
        <end position="144"/>
    </location>
</feature>
<evidence type="ECO:0000313" key="5">
    <source>
        <dbReference type="Proteomes" id="UP001431572"/>
    </source>
</evidence>
<gene>
    <name evidence="2" type="ORF">HXX08_19705</name>
    <name evidence="3" type="ORF">OZ401_003623</name>
</gene>
<reference evidence="2 4" key="1">
    <citation type="submission" date="2020-06" db="EMBL/GenBank/DDBJ databases">
        <title>Anoxygenic phototrophic Chloroflexota member uses a Type I reaction center.</title>
        <authorList>
            <person name="Tsuji J.M."/>
            <person name="Shaw N.A."/>
            <person name="Nagashima S."/>
            <person name="Venkiteswaran J."/>
            <person name="Schiff S.L."/>
            <person name="Hanada S."/>
            <person name="Tank M."/>
            <person name="Neufeld J.D."/>
        </authorList>
    </citation>
    <scope>NUCLEOTIDE SEQUENCE [LARGE SCALE GENOMIC DNA]</scope>
    <source>
        <strain evidence="2">L227-S17</strain>
    </source>
</reference>
<evidence type="ECO:0000313" key="3">
    <source>
        <dbReference type="EMBL" id="WJW68028.1"/>
    </source>
</evidence>